<dbReference type="GO" id="GO:0005524">
    <property type="term" value="F:ATP binding"/>
    <property type="evidence" value="ECO:0007669"/>
    <property type="project" value="UniProtKB-KW"/>
</dbReference>
<dbReference type="InterPro" id="IPR050839">
    <property type="entry name" value="Rho-assoc_Ser/Thr_Kinase"/>
</dbReference>
<evidence type="ECO:0000256" key="4">
    <source>
        <dbReference type="ARBA" id="ARBA00022679"/>
    </source>
</evidence>
<dbReference type="PROSITE" id="PS50011">
    <property type="entry name" value="PROTEIN_KINASE_DOM"/>
    <property type="match status" value="1"/>
</dbReference>
<dbReference type="FunFam" id="1.10.510.10:FF:000024">
    <property type="entry name" value="Probable serine/threonine-protein kinase cot-1"/>
    <property type="match status" value="1"/>
</dbReference>
<evidence type="ECO:0000256" key="2">
    <source>
        <dbReference type="ARBA" id="ARBA00022527"/>
    </source>
</evidence>
<dbReference type="PANTHER" id="PTHR22988:SF71">
    <property type="entry name" value="CITRON RHO-INTERACTING KINASE"/>
    <property type="match status" value="1"/>
</dbReference>
<keyword evidence="7" id="KW-0067">ATP-binding</keyword>
<keyword evidence="6" id="KW-0418">Kinase</keyword>
<dbReference type="GO" id="GO:0005856">
    <property type="term" value="C:cytoskeleton"/>
    <property type="evidence" value="ECO:0007669"/>
    <property type="project" value="TreeGrafter"/>
</dbReference>
<dbReference type="Pfam" id="PF00069">
    <property type="entry name" value="Pkinase"/>
    <property type="match status" value="1"/>
</dbReference>
<organism evidence="13 14">
    <name type="scientific">Mycena indigotica</name>
    <dbReference type="NCBI Taxonomy" id="2126181"/>
    <lineage>
        <taxon>Eukaryota</taxon>
        <taxon>Fungi</taxon>
        <taxon>Dikarya</taxon>
        <taxon>Basidiomycota</taxon>
        <taxon>Agaricomycotina</taxon>
        <taxon>Agaricomycetes</taxon>
        <taxon>Agaricomycetidae</taxon>
        <taxon>Agaricales</taxon>
        <taxon>Marasmiineae</taxon>
        <taxon>Mycenaceae</taxon>
        <taxon>Mycena</taxon>
    </lineage>
</organism>
<evidence type="ECO:0000256" key="10">
    <source>
        <dbReference type="ARBA" id="ARBA00048679"/>
    </source>
</evidence>
<keyword evidence="5" id="KW-0547">Nucleotide-binding</keyword>
<sequence length="698" mass="77260">MSTSWLSRKARLCALLKTSTDEDETGFALDRILHGQSVIGNSSKTAEIDALRFKDGDLQSMGALERGQFGLIDIVKCNLDGRLYVRKSIEKRFVLRNREQCSPQIERDVLRLARQTRSFWAPHLLGAFQTQTHLNLVMTYGAGGNLWEVLQSSPLGSRVSEEDMSWWTPQFISAIHWCHSQGFAHRDIKPHNFVITPDAHVLLIDFGSAAPIENGRLLKKYCLVPCGTCDYVSPEIITAHEQALVDLQMEPSFSHDDIYGYGPETDWWSLGAMLYEMVYGVAPFFAQVINDTYVKIVNHKSSLRFDSGIDVSAAFQDLLRRFLTTAEQRLGRRGVAEIQDHPAFVEVNWTRVAVESAPEGLHLPQFSIGESSVAFAVDDEEGYSQPFAFSALFQSSPGGSELVSGHISPLQTSANVQQDDLFIGFSWGPPVDAFSSMFDPEESLHRDSFATPRPSRLSVPGTIAPVLSRTHAMAPIPHSHPFLTPMRPGAGTIHQTLPRASTVRRTVGGRPVSDREAMKQLAECIGMSARKRVLESGRKPRVLPTFASSTNKTIRFLPALTIPDFTSSSQARLRPSVVVPPEETTESESEGPPSPSPTPRPSSAMSVLSRRSATPTMTMSGTFSGRSTFLTGNSTSLGVPGPRARSRSWSIEPYPASTLTFEDDTFDELEDRHSSIMDDILVLEHQLDQISRRINPRS</sequence>
<comment type="catalytic activity">
    <reaction evidence="9">
        <text>L-threonyl-[protein] + ATP = O-phospho-L-threonyl-[protein] + ADP + H(+)</text>
        <dbReference type="Rhea" id="RHEA:46608"/>
        <dbReference type="Rhea" id="RHEA-COMP:11060"/>
        <dbReference type="Rhea" id="RHEA-COMP:11605"/>
        <dbReference type="ChEBI" id="CHEBI:15378"/>
        <dbReference type="ChEBI" id="CHEBI:30013"/>
        <dbReference type="ChEBI" id="CHEBI:30616"/>
        <dbReference type="ChEBI" id="CHEBI:61977"/>
        <dbReference type="ChEBI" id="CHEBI:456216"/>
        <dbReference type="EC" id="2.7.11.1"/>
    </reaction>
</comment>
<dbReference type="PANTHER" id="PTHR22988">
    <property type="entry name" value="MYOTONIC DYSTROPHY S/T KINASE-RELATED"/>
    <property type="match status" value="1"/>
</dbReference>
<dbReference type="SMART" id="SM00220">
    <property type="entry name" value="S_TKc"/>
    <property type="match status" value="1"/>
</dbReference>
<evidence type="ECO:0000256" key="11">
    <source>
        <dbReference type="SAM" id="MobiDB-lite"/>
    </source>
</evidence>
<dbReference type="InterPro" id="IPR011009">
    <property type="entry name" value="Kinase-like_dom_sf"/>
</dbReference>
<dbReference type="Gene3D" id="3.30.200.20">
    <property type="entry name" value="Phosphorylase Kinase, domain 1"/>
    <property type="match status" value="1"/>
</dbReference>
<evidence type="ECO:0000259" key="12">
    <source>
        <dbReference type="PROSITE" id="PS50011"/>
    </source>
</evidence>
<evidence type="ECO:0000313" key="14">
    <source>
        <dbReference type="Proteomes" id="UP000636479"/>
    </source>
</evidence>
<feature type="compositionally biased region" description="Polar residues" evidence="11">
    <location>
        <begin position="604"/>
        <end position="637"/>
    </location>
</feature>
<evidence type="ECO:0000256" key="8">
    <source>
        <dbReference type="ARBA" id="ARBA00038271"/>
    </source>
</evidence>
<feature type="region of interest" description="Disordered" evidence="11">
    <location>
        <begin position="569"/>
        <end position="647"/>
    </location>
</feature>
<dbReference type="EC" id="2.7.11.1" evidence="1"/>
<dbReference type="GeneID" id="59345452"/>
<dbReference type="PROSITE" id="PS00108">
    <property type="entry name" value="PROTEIN_KINASE_ST"/>
    <property type="match status" value="1"/>
</dbReference>
<evidence type="ECO:0000256" key="6">
    <source>
        <dbReference type="ARBA" id="ARBA00022777"/>
    </source>
</evidence>
<gene>
    <name evidence="13" type="ORF">MIND_00618600</name>
</gene>
<comment type="catalytic activity">
    <reaction evidence="10">
        <text>L-seryl-[protein] + ATP = O-phospho-L-seryl-[protein] + ADP + H(+)</text>
        <dbReference type="Rhea" id="RHEA:17989"/>
        <dbReference type="Rhea" id="RHEA-COMP:9863"/>
        <dbReference type="Rhea" id="RHEA-COMP:11604"/>
        <dbReference type="ChEBI" id="CHEBI:15378"/>
        <dbReference type="ChEBI" id="CHEBI:29999"/>
        <dbReference type="ChEBI" id="CHEBI:30616"/>
        <dbReference type="ChEBI" id="CHEBI:83421"/>
        <dbReference type="ChEBI" id="CHEBI:456216"/>
        <dbReference type="EC" id="2.7.11.1"/>
    </reaction>
</comment>
<keyword evidence="4" id="KW-0808">Transferase</keyword>
<evidence type="ECO:0000256" key="7">
    <source>
        <dbReference type="ARBA" id="ARBA00022840"/>
    </source>
</evidence>
<dbReference type="GO" id="GO:0031032">
    <property type="term" value="P:actomyosin structure organization"/>
    <property type="evidence" value="ECO:0007669"/>
    <property type="project" value="TreeGrafter"/>
</dbReference>
<reference evidence="13" key="1">
    <citation type="submission" date="2020-05" db="EMBL/GenBank/DDBJ databases">
        <title>Mycena genomes resolve the evolution of fungal bioluminescence.</title>
        <authorList>
            <person name="Tsai I.J."/>
        </authorList>
    </citation>
    <scope>NUCLEOTIDE SEQUENCE</scope>
    <source>
        <strain evidence="13">171206Taipei</strain>
    </source>
</reference>
<keyword evidence="14" id="KW-1185">Reference proteome</keyword>
<keyword evidence="3" id="KW-0597">Phosphoprotein</keyword>
<dbReference type="OrthoDB" id="3359639at2759"/>
<comment type="caution">
    <text evidence="13">The sequence shown here is derived from an EMBL/GenBank/DDBJ whole genome shotgun (WGS) entry which is preliminary data.</text>
</comment>
<keyword evidence="2" id="KW-0723">Serine/threonine-protein kinase</keyword>
<accession>A0A8H6SRV1</accession>
<dbReference type="InterPro" id="IPR000719">
    <property type="entry name" value="Prot_kinase_dom"/>
</dbReference>
<dbReference type="SUPFAM" id="SSF56112">
    <property type="entry name" value="Protein kinase-like (PK-like)"/>
    <property type="match status" value="1"/>
</dbReference>
<evidence type="ECO:0000256" key="1">
    <source>
        <dbReference type="ARBA" id="ARBA00012513"/>
    </source>
</evidence>
<dbReference type="EMBL" id="JACAZF010000005">
    <property type="protein sequence ID" value="KAF7303885.1"/>
    <property type="molecule type" value="Genomic_DNA"/>
</dbReference>
<dbReference type="GO" id="GO:0005737">
    <property type="term" value="C:cytoplasm"/>
    <property type="evidence" value="ECO:0007669"/>
    <property type="project" value="TreeGrafter"/>
</dbReference>
<feature type="domain" description="Protein kinase" evidence="12">
    <location>
        <begin position="58"/>
        <end position="344"/>
    </location>
</feature>
<evidence type="ECO:0000256" key="5">
    <source>
        <dbReference type="ARBA" id="ARBA00022741"/>
    </source>
</evidence>
<name>A0A8H6SRV1_9AGAR</name>
<dbReference type="AlphaFoldDB" id="A0A8H6SRV1"/>
<evidence type="ECO:0000313" key="13">
    <source>
        <dbReference type="EMBL" id="KAF7303885.1"/>
    </source>
</evidence>
<comment type="similarity">
    <text evidence="8">Belongs to the protein kinase superfamily. STE Ser/Thr protein kinase family. COT1 subfamily.</text>
</comment>
<dbReference type="RefSeq" id="XP_037220857.1">
    <property type="nucleotide sequence ID" value="XM_037362936.1"/>
</dbReference>
<proteinExistence type="inferred from homology"/>
<dbReference type="Gene3D" id="1.10.510.10">
    <property type="entry name" value="Transferase(Phosphotransferase) domain 1"/>
    <property type="match status" value="1"/>
</dbReference>
<evidence type="ECO:0000256" key="9">
    <source>
        <dbReference type="ARBA" id="ARBA00047899"/>
    </source>
</evidence>
<dbReference type="GO" id="GO:0004674">
    <property type="term" value="F:protein serine/threonine kinase activity"/>
    <property type="evidence" value="ECO:0007669"/>
    <property type="project" value="UniProtKB-KW"/>
</dbReference>
<dbReference type="Proteomes" id="UP000636479">
    <property type="component" value="Unassembled WGS sequence"/>
</dbReference>
<protein>
    <recommendedName>
        <fullName evidence="1">non-specific serine/threonine protein kinase</fullName>
        <ecNumber evidence="1">2.7.11.1</ecNumber>
    </recommendedName>
</protein>
<dbReference type="InterPro" id="IPR008271">
    <property type="entry name" value="Ser/Thr_kinase_AS"/>
</dbReference>
<evidence type="ECO:0000256" key="3">
    <source>
        <dbReference type="ARBA" id="ARBA00022553"/>
    </source>
</evidence>